<dbReference type="Proteomes" id="UP000324222">
    <property type="component" value="Unassembled WGS sequence"/>
</dbReference>
<gene>
    <name evidence="1" type="ORF">E2C01_099988</name>
</gene>
<dbReference type="EMBL" id="VSRR010140437">
    <property type="protein sequence ID" value="MPD04309.1"/>
    <property type="molecule type" value="Genomic_DNA"/>
</dbReference>
<keyword evidence="2" id="KW-1185">Reference proteome</keyword>
<evidence type="ECO:0000313" key="2">
    <source>
        <dbReference type="Proteomes" id="UP000324222"/>
    </source>
</evidence>
<accession>A0A5B7KGT0</accession>
<protein>
    <submittedName>
        <fullName evidence="1">Uncharacterized protein</fullName>
    </submittedName>
</protein>
<evidence type="ECO:0000313" key="1">
    <source>
        <dbReference type="EMBL" id="MPD04309.1"/>
    </source>
</evidence>
<comment type="caution">
    <text evidence="1">The sequence shown here is derived from an EMBL/GenBank/DDBJ whole genome shotgun (WGS) entry which is preliminary data.</text>
</comment>
<proteinExistence type="predicted"/>
<name>A0A5B7KGT0_PORTR</name>
<sequence length="45" mass="5042">MRPLKPIVGLQDNGCLSYCRIILSRYTAFANASISRMDSIQGPQR</sequence>
<dbReference type="AlphaFoldDB" id="A0A5B7KGT0"/>
<reference evidence="1 2" key="1">
    <citation type="submission" date="2019-05" db="EMBL/GenBank/DDBJ databases">
        <title>Another draft genome of Portunus trituberculatus and its Hox gene families provides insights of decapod evolution.</title>
        <authorList>
            <person name="Jeong J.-H."/>
            <person name="Song I."/>
            <person name="Kim S."/>
            <person name="Choi T."/>
            <person name="Kim D."/>
            <person name="Ryu S."/>
            <person name="Kim W."/>
        </authorList>
    </citation>
    <scope>NUCLEOTIDE SEQUENCE [LARGE SCALE GENOMIC DNA]</scope>
    <source>
        <tissue evidence="1">Muscle</tissue>
    </source>
</reference>
<organism evidence="1 2">
    <name type="scientific">Portunus trituberculatus</name>
    <name type="common">Swimming crab</name>
    <name type="synonym">Neptunus trituberculatus</name>
    <dbReference type="NCBI Taxonomy" id="210409"/>
    <lineage>
        <taxon>Eukaryota</taxon>
        <taxon>Metazoa</taxon>
        <taxon>Ecdysozoa</taxon>
        <taxon>Arthropoda</taxon>
        <taxon>Crustacea</taxon>
        <taxon>Multicrustacea</taxon>
        <taxon>Malacostraca</taxon>
        <taxon>Eumalacostraca</taxon>
        <taxon>Eucarida</taxon>
        <taxon>Decapoda</taxon>
        <taxon>Pleocyemata</taxon>
        <taxon>Brachyura</taxon>
        <taxon>Eubrachyura</taxon>
        <taxon>Portunoidea</taxon>
        <taxon>Portunidae</taxon>
        <taxon>Portuninae</taxon>
        <taxon>Portunus</taxon>
    </lineage>
</organism>